<sequence>MAKEKLVRKTFEEHYRDLKLRVIYAVLWFILCTIICFFIAEEIYNILVAPLAEAFHDKEGRKLIFTGLTEGLTTHVKLSLYAGFLLSFPFIIAQVYLFIAPGLYKREKIIFLSYVTSSTLLFVLGTAMVYFLVIPTAWRFFLSFEKFGFDSSLPILLEARISEYLDLILDLIIGFGLAFQLPIILVILISMEVIKVSHLVRFRRYAIVIIFIIAAILTPPDVFSQITLALPLLLLYEISIALGKLIRKNVGYKIY</sequence>
<evidence type="ECO:0000256" key="6">
    <source>
        <dbReference type="SAM" id="Phobius"/>
    </source>
</evidence>
<evidence type="ECO:0000256" key="5">
    <source>
        <dbReference type="ARBA" id="ARBA00023136"/>
    </source>
</evidence>
<evidence type="ECO:0000256" key="3">
    <source>
        <dbReference type="ARBA" id="ARBA00022692"/>
    </source>
</evidence>
<gene>
    <name evidence="7" type="ORF">MHYMCMPASI_00036</name>
</gene>
<evidence type="ECO:0000313" key="8">
    <source>
        <dbReference type="Proteomes" id="UP000837675"/>
    </source>
</evidence>
<name>A0A8S4C3G3_9ACAR</name>
<dbReference type="PROSITE" id="PS01218">
    <property type="entry name" value="TATC"/>
    <property type="match status" value="1"/>
</dbReference>
<comment type="similarity">
    <text evidence="2">Belongs to the TatC family.</text>
</comment>
<feature type="transmembrane region" description="Helical" evidence="6">
    <location>
        <begin position="202"/>
        <end position="220"/>
    </location>
</feature>
<dbReference type="InterPro" id="IPR002033">
    <property type="entry name" value="TatC"/>
</dbReference>
<dbReference type="NCBIfam" id="TIGR00945">
    <property type="entry name" value="tatC"/>
    <property type="match status" value="1"/>
</dbReference>
<keyword evidence="3 6" id="KW-0812">Transmembrane</keyword>
<evidence type="ECO:0000256" key="2">
    <source>
        <dbReference type="ARBA" id="ARBA00008882"/>
    </source>
</evidence>
<organism evidence="7 8">
    <name type="scientific">Hyalomma marginatum</name>
    <dbReference type="NCBI Taxonomy" id="34627"/>
    <lineage>
        <taxon>Eukaryota</taxon>
        <taxon>Metazoa</taxon>
        <taxon>Ecdysozoa</taxon>
        <taxon>Arthropoda</taxon>
        <taxon>Chelicerata</taxon>
        <taxon>Arachnida</taxon>
        <taxon>Acari</taxon>
        <taxon>Parasitiformes</taxon>
        <taxon>Ixodida</taxon>
        <taxon>Ixodoidea</taxon>
        <taxon>Ixodidae</taxon>
        <taxon>Hyalomminae</taxon>
        <taxon>Hyalomma</taxon>
    </lineage>
</organism>
<dbReference type="PRINTS" id="PR01840">
    <property type="entry name" value="TATCFAMILY"/>
</dbReference>
<comment type="subcellular location">
    <subcellularLocation>
        <location evidence="1">Membrane</location>
        <topology evidence="1">Multi-pass membrane protein</topology>
    </subcellularLocation>
</comment>
<dbReference type="EMBL" id="CAJVAF010000010">
    <property type="protein sequence ID" value="CAG7588729.1"/>
    <property type="molecule type" value="Genomic_DNA"/>
</dbReference>
<dbReference type="GO" id="GO:0009977">
    <property type="term" value="F:proton motive force dependent protein transmembrane transporter activity"/>
    <property type="evidence" value="ECO:0007669"/>
    <property type="project" value="TreeGrafter"/>
</dbReference>
<accession>A0A8S4C3G3</accession>
<keyword evidence="4 6" id="KW-1133">Transmembrane helix</keyword>
<evidence type="ECO:0000313" key="7">
    <source>
        <dbReference type="EMBL" id="CAG7588729.1"/>
    </source>
</evidence>
<keyword evidence="8" id="KW-1185">Reference proteome</keyword>
<dbReference type="Proteomes" id="UP000837675">
    <property type="component" value="Unassembled WGS sequence"/>
</dbReference>
<feature type="transmembrane region" description="Helical" evidence="6">
    <location>
        <begin position="78"/>
        <end position="99"/>
    </location>
</feature>
<dbReference type="GO" id="GO:0033281">
    <property type="term" value="C:TAT protein transport complex"/>
    <property type="evidence" value="ECO:0007669"/>
    <property type="project" value="TreeGrafter"/>
</dbReference>
<dbReference type="Pfam" id="PF00902">
    <property type="entry name" value="TatC"/>
    <property type="match status" value="1"/>
</dbReference>
<dbReference type="InterPro" id="IPR019820">
    <property type="entry name" value="Sec-indep_translocase_CS"/>
</dbReference>
<comment type="caution">
    <text evidence="7">The sequence shown here is derived from an EMBL/GenBank/DDBJ whole genome shotgun (WGS) entry which is preliminary data.</text>
</comment>
<dbReference type="AlphaFoldDB" id="A0A8S4C3G3"/>
<dbReference type="HAMAP" id="MF_00902">
    <property type="entry name" value="TatC"/>
    <property type="match status" value="1"/>
</dbReference>
<feature type="transmembrane region" description="Helical" evidence="6">
    <location>
        <begin position="167"/>
        <end position="190"/>
    </location>
</feature>
<reference evidence="7" key="1">
    <citation type="submission" date="2021-06" db="EMBL/GenBank/DDBJ databases">
        <authorList>
            <person name="Nardi T."/>
            <person name="Nardi T."/>
        </authorList>
    </citation>
    <scope>NUCLEOTIDE SEQUENCE</scope>
</reference>
<feature type="transmembrane region" description="Helical" evidence="6">
    <location>
        <begin position="21"/>
        <end position="40"/>
    </location>
</feature>
<evidence type="ECO:0000256" key="1">
    <source>
        <dbReference type="ARBA" id="ARBA00004141"/>
    </source>
</evidence>
<proteinExistence type="inferred from homology"/>
<dbReference type="GO" id="GO:0043953">
    <property type="term" value="P:protein transport by the Tat complex"/>
    <property type="evidence" value="ECO:0007669"/>
    <property type="project" value="TreeGrafter"/>
</dbReference>
<keyword evidence="5 6" id="KW-0472">Membrane</keyword>
<feature type="transmembrane region" description="Helical" evidence="6">
    <location>
        <begin position="226"/>
        <end position="246"/>
    </location>
</feature>
<dbReference type="GO" id="GO:0065002">
    <property type="term" value="P:intracellular protein transmembrane transport"/>
    <property type="evidence" value="ECO:0007669"/>
    <property type="project" value="TreeGrafter"/>
</dbReference>
<dbReference type="PANTHER" id="PTHR30371">
    <property type="entry name" value="SEC-INDEPENDENT PROTEIN TRANSLOCASE PROTEIN TATC"/>
    <property type="match status" value="1"/>
</dbReference>
<dbReference type="PANTHER" id="PTHR30371:SF0">
    <property type="entry name" value="SEC-INDEPENDENT PROTEIN TRANSLOCASE PROTEIN TATC, CHLOROPLASTIC-RELATED"/>
    <property type="match status" value="1"/>
</dbReference>
<feature type="transmembrane region" description="Helical" evidence="6">
    <location>
        <begin position="111"/>
        <end position="133"/>
    </location>
</feature>
<protein>
    <submittedName>
        <fullName evidence="7">Twin-arginine translocase subunit TatC</fullName>
    </submittedName>
</protein>
<evidence type="ECO:0000256" key="4">
    <source>
        <dbReference type="ARBA" id="ARBA00022989"/>
    </source>
</evidence>